<dbReference type="KEGG" id="lak:106163839"/>
<protein>
    <submittedName>
        <fullName evidence="4">A-kinase anchor protein 7 isoform X1</fullName>
    </submittedName>
</protein>
<dbReference type="InterPro" id="IPR009097">
    <property type="entry name" value="Cyclic_Pdiesterase"/>
</dbReference>
<dbReference type="SUPFAM" id="SSF55144">
    <property type="entry name" value="LigT-like"/>
    <property type="match status" value="1"/>
</dbReference>
<dbReference type="GO" id="GO:0034237">
    <property type="term" value="F:protein kinase A regulatory subunit binding"/>
    <property type="evidence" value="ECO:0007669"/>
    <property type="project" value="TreeGrafter"/>
</dbReference>
<dbReference type="Gene3D" id="3.90.1140.10">
    <property type="entry name" value="Cyclic phosphodiesterase"/>
    <property type="match status" value="1"/>
</dbReference>
<dbReference type="Pfam" id="PF10469">
    <property type="entry name" value="AKAP7_NLS"/>
    <property type="match status" value="1"/>
</dbReference>
<dbReference type="InParanoid" id="A0A1S3IFR2"/>
<keyword evidence="3" id="KW-1185">Reference proteome</keyword>
<dbReference type="Proteomes" id="UP000085678">
    <property type="component" value="Unplaced"/>
</dbReference>
<feature type="region of interest" description="Disordered" evidence="1">
    <location>
        <begin position="273"/>
        <end position="305"/>
    </location>
</feature>
<organism evidence="3 4">
    <name type="scientific">Lingula anatina</name>
    <name type="common">Brachiopod</name>
    <name type="synonym">Lingula unguis</name>
    <dbReference type="NCBI Taxonomy" id="7574"/>
    <lineage>
        <taxon>Eukaryota</taxon>
        <taxon>Metazoa</taxon>
        <taxon>Spiralia</taxon>
        <taxon>Lophotrochozoa</taxon>
        <taxon>Brachiopoda</taxon>
        <taxon>Linguliformea</taxon>
        <taxon>Lingulata</taxon>
        <taxon>Lingulida</taxon>
        <taxon>Linguloidea</taxon>
        <taxon>Lingulidae</taxon>
        <taxon>Lingula</taxon>
    </lineage>
</organism>
<dbReference type="InterPro" id="IPR019510">
    <property type="entry name" value="AKAP7-like_phosphoesterase"/>
</dbReference>
<dbReference type="OrthoDB" id="277832at2759"/>
<name>A0A1S3IFR2_LINAN</name>
<evidence type="ECO:0000313" key="3">
    <source>
        <dbReference type="Proteomes" id="UP000085678"/>
    </source>
</evidence>
<accession>A0A1S3IFR2</accession>
<dbReference type="GO" id="GO:0005829">
    <property type="term" value="C:cytosol"/>
    <property type="evidence" value="ECO:0007669"/>
    <property type="project" value="TreeGrafter"/>
</dbReference>
<reference evidence="4" key="1">
    <citation type="submission" date="2025-08" db="UniProtKB">
        <authorList>
            <consortium name="RefSeq"/>
        </authorList>
    </citation>
    <scope>IDENTIFICATION</scope>
    <source>
        <tissue evidence="4">Gonads</tissue>
    </source>
</reference>
<dbReference type="RefSeq" id="XP_013396983.1">
    <property type="nucleotide sequence ID" value="XM_013541529.1"/>
</dbReference>
<feature type="domain" description="A-kinase anchor protein 7-like phosphoesterase" evidence="2">
    <location>
        <begin position="305"/>
        <end position="502"/>
    </location>
</feature>
<feature type="compositionally biased region" description="Basic residues" evidence="1">
    <location>
        <begin position="273"/>
        <end position="285"/>
    </location>
</feature>
<feature type="region of interest" description="Disordered" evidence="1">
    <location>
        <begin position="59"/>
        <end position="83"/>
    </location>
</feature>
<dbReference type="PANTHER" id="PTHR15934:SF2">
    <property type="entry name" value="A-KINASE ANCHOR PROTEIN 7-LIKE PHOSPHOESTERASE DOMAIN-CONTAINING PROTEIN"/>
    <property type="match status" value="1"/>
</dbReference>
<proteinExistence type="predicted"/>
<sequence>MIYTALIRRQRRTAAPTTFQLLVHSHLYTVINVNPRYLVNENKTHISKWICSISRPKNSEISQSLNPPTPASSVSLKPFKSQSSTLPPLYVPKTELEVISHTMQTTEDELINHVQLQPILTFNFKEVQGLFPEQMEVLPSGVKESKRKRRRKKRDYGKETILPGNLLHQVTDQVRKMVENGQMESFGATSSSSCKKISPKMSDHLDFTESFAKSDLDVDAEEYLTELPFACTDNVLESQPEEDDACLVDVGDLMTGILDRKYEFYQKKELQKAKKKKAQKRKQASGKREENEGEADEKKPRRKPPNYFVAIQMSNQKIHSALKEVQKTILQKDKNISPAFIPIPTLHLTMIVLRLDEEEEMQRAKSALEKCRIQLDTQFKGQPLDIELTGLGHFKKEVLFAMVKPGQEADQLTSIAECVEKCYEEHELYGDGKDFKPHVTVMKLSRAPSLRKKGIRSIASDLYEDYKDTAFGVQRVEGLQLCAMLKQKDETGYYHVEHSVSFGTGTDNTKDLGTEMMQETSVEPIKQLQEEITKHGDYVNGKDTETERKHENCVAVDKQTHEAILQCDTDDKQVVTETGGYFDSSERQLLEKDIGDCQSNFKTENVHQSSETIIK</sequence>
<evidence type="ECO:0000256" key="1">
    <source>
        <dbReference type="SAM" id="MobiDB-lite"/>
    </source>
</evidence>
<dbReference type="GeneID" id="106163839"/>
<evidence type="ECO:0000259" key="2">
    <source>
        <dbReference type="Pfam" id="PF10469"/>
    </source>
</evidence>
<dbReference type="AlphaFoldDB" id="A0A1S3IFR2"/>
<dbReference type="GO" id="GO:0010738">
    <property type="term" value="P:regulation of protein kinase A signaling"/>
    <property type="evidence" value="ECO:0007669"/>
    <property type="project" value="TreeGrafter"/>
</dbReference>
<evidence type="ECO:0000313" key="4">
    <source>
        <dbReference type="RefSeq" id="XP_013396983.1"/>
    </source>
</evidence>
<dbReference type="PANTHER" id="PTHR15934">
    <property type="entry name" value="RNA 2',3'-CYCLIC PHOSPHODIESTERASE"/>
    <property type="match status" value="1"/>
</dbReference>
<gene>
    <name evidence="4" type="primary">LOC106163839</name>
</gene>
<dbReference type="STRING" id="7574.A0A1S3IFR2"/>
<dbReference type="InterPro" id="IPR052641">
    <property type="entry name" value="AKAP7_isoform_gamma"/>
</dbReference>